<dbReference type="Proteomes" id="UP001165293">
    <property type="component" value="Unassembled WGS sequence"/>
</dbReference>
<proteinExistence type="predicted"/>
<evidence type="ECO:0000313" key="2">
    <source>
        <dbReference type="EMBL" id="MCC8363162.1"/>
    </source>
</evidence>
<protein>
    <submittedName>
        <fullName evidence="2">Uncharacterized protein</fullName>
    </submittedName>
</protein>
<accession>A0ABS8JHT2</accession>
<sequence length="198" mass="21657">MKRRDSTPEVPIPETHAAQQVAYAWQIAARDLRFTHPELHAQMTDKVRKLLDAQVLDDPAIEIQKLQAEHTATALVSEGLRRELDELRQALADAVPGIDAKVPAAEAARLRMRQLIDAGSRGSGLPAPAHKRGADPAELAPSRDVLQAVADGTRNFTREEREWCVGEAMVLTGFLKTPVQLIEEGEPALAKILLDAQA</sequence>
<reference evidence="2" key="1">
    <citation type="submission" date="2021-10" db="EMBL/GenBank/DDBJ databases">
        <authorList>
            <person name="Lyu M."/>
            <person name="Wang X."/>
            <person name="Meng X."/>
            <person name="Xu K."/>
        </authorList>
    </citation>
    <scope>NUCLEOTIDE SEQUENCE</scope>
    <source>
        <strain evidence="2">A6</strain>
    </source>
</reference>
<organism evidence="2 3">
    <name type="scientific">Noviluteimonas lactosilytica</name>
    <dbReference type="NCBI Taxonomy" id="2888523"/>
    <lineage>
        <taxon>Bacteria</taxon>
        <taxon>Pseudomonadati</taxon>
        <taxon>Pseudomonadota</taxon>
        <taxon>Gammaproteobacteria</taxon>
        <taxon>Lysobacterales</taxon>
        <taxon>Lysobacteraceae</taxon>
        <taxon>Noviluteimonas</taxon>
    </lineage>
</organism>
<dbReference type="RefSeq" id="WP_230526710.1">
    <property type="nucleotide sequence ID" value="NZ_JAJGAK010000001.1"/>
</dbReference>
<evidence type="ECO:0000313" key="3">
    <source>
        <dbReference type="Proteomes" id="UP001165293"/>
    </source>
</evidence>
<evidence type="ECO:0000256" key="1">
    <source>
        <dbReference type="SAM" id="MobiDB-lite"/>
    </source>
</evidence>
<name>A0ABS8JHT2_9GAMM</name>
<dbReference type="EMBL" id="JAJGAK010000001">
    <property type="protein sequence ID" value="MCC8363162.1"/>
    <property type="molecule type" value="Genomic_DNA"/>
</dbReference>
<keyword evidence="3" id="KW-1185">Reference proteome</keyword>
<feature type="region of interest" description="Disordered" evidence="1">
    <location>
        <begin position="119"/>
        <end position="138"/>
    </location>
</feature>
<gene>
    <name evidence="2" type="ORF">LK996_08750</name>
</gene>
<comment type="caution">
    <text evidence="2">The sequence shown here is derived from an EMBL/GenBank/DDBJ whole genome shotgun (WGS) entry which is preliminary data.</text>
</comment>